<keyword evidence="2" id="KW-1185">Reference proteome</keyword>
<evidence type="ECO:0000313" key="1">
    <source>
        <dbReference type="EMBL" id="KAI5650569.1"/>
    </source>
</evidence>
<gene>
    <name evidence="1" type="ORF">M9H77_36574</name>
</gene>
<dbReference type="Proteomes" id="UP001060085">
    <property type="component" value="Linkage Group LG08"/>
</dbReference>
<sequence length="115" mass="13244">MSSIFEVSISSILLVHINALVLVSECLALIRRKRVGLIDTVIFMTKIDCLFFIYLYGQDIEVKLFKRCQFSRCQFHFLLVHINALLHVSISSILLVHINALLPVSECIALLQRKW</sequence>
<organism evidence="1 2">
    <name type="scientific">Catharanthus roseus</name>
    <name type="common">Madagascar periwinkle</name>
    <name type="synonym">Vinca rosea</name>
    <dbReference type="NCBI Taxonomy" id="4058"/>
    <lineage>
        <taxon>Eukaryota</taxon>
        <taxon>Viridiplantae</taxon>
        <taxon>Streptophyta</taxon>
        <taxon>Embryophyta</taxon>
        <taxon>Tracheophyta</taxon>
        <taxon>Spermatophyta</taxon>
        <taxon>Magnoliopsida</taxon>
        <taxon>eudicotyledons</taxon>
        <taxon>Gunneridae</taxon>
        <taxon>Pentapetalae</taxon>
        <taxon>asterids</taxon>
        <taxon>lamiids</taxon>
        <taxon>Gentianales</taxon>
        <taxon>Apocynaceae</taxon>
        <taxon>Rauvolfioideae</taxon>
        <taxon>Vinceae</taxon>
        <taxon>Catharanthinae</taxon>
        <taxon>Catharanthus</taxon>
    </lineage>
</organism>
<protein>
    <submittedName>
        <fullName evidence="1">Uncharacterized protein</fullName>
    </submittedName>
</protein>
<comment type="caution">
    <text evidence="1">The sequence shown here is derived from an EMBL/GenBank/DDBJ whole genome shotgun (WGS) entry which is preliminary data.</text>
</comment>
<name>A0ACB9ZS74_CATRO</name>
<evidence type="ECO:0000313" key="2">
    <source>
        <dbReference type="Proteomes" id="UP001060085"/>
    </source>
</evidence>
<proteinExistence type="predicted"/>
<dbReference type="EMBL" id="CM044708">
    <property type="protein sequence ID" value="KAI5650569.1"/>
    <property type="molecule type" value="Genomic_DNA"/>
</dbReference>
<reference evidence="2" key="1">
    <citation type="journal article" date="2023" name="Nat. Plants">
        <title>Single-cell RNA sequencing provides a high-resolution roadmap for understanding the multicellular compartmentation of specialized metabolism.</title>
        <authorList>
            <person name="Sun S."/>
            <person name="Shen X."/>
            <person name="Li Y."/>
            <person name="Li Y."/>
            <person name="Wang S."/>
            <person name="Li R."/>
            <person name="Zhang H."/>
            <person name="Shen G."/>
            <person name="Guo B."/>
            <person name="Wei J."/>
            <person name="Xu J."/>
            <person name="St-Pierre B."/>
            <person name="Chen S."/>
            <person name="Sun C."/>
        </authorList>
    </citation>
    <scope>NUCLEOTIDE SEQUENCE [LARGE SCALE GENOMIC DNA]</scope>
</reference>
<accession>A0ACB9ZS74</accession>